<feature type="transmembrane region" description="Helical" evidence="5">
    <location>
        <begin position="177"/>
        <end position="202"/>
    </location>
</feature>
<dbReference type="PRINTS" id="PR00762">
    <property type="entry name" value="CLCHANNEL"/>
</dbReference>
<dbReference type="SUPFAM" id="SSF81340">
    <property type="entry name" value="Clc chloride channel"/>
    <property type="match status" value="1"/>
</dbReference>
<dbReference type="Gene3D" id="1.10.3080.10">
    <property type="entry name" value="Clc chloride channel"/>
    <property type="match status" value="1"/>
</dbReference>
<keyword evidence="3 5" id="KW-1133">Transmembrane helix</keyword>
<evidence type="ECO:0000313" key="6">
    <source>
        <dbReference type="EMBL" id="SDN09881.1"/>
    </source>
</evidence>
<feature type="transmembrane region" description="Helical" evidence="5">
    <location>
        <begin position="364"/>
        <end position="388"/>
    </location>
</feature>
<dbReference type="AlphaFoldDB" id="A0A1G9YMX7"/>
<dbReference type="PANTHER" id="PTHR43427">
    <property type="entry name" value="CHLORIDE CHANNEL PROTEIN CLC-E"/>
    <property type="match status" value="1"/>
</dbReference>
<dbReference type="PANTHER" id="PTHR43427:SF12">
    <property type="entry name" value="CHLORIDE TRANSPORTER"/>
    <property type="match status" value="1"/>
</dbReference>
<dbReference type="Proteomes" id="UP000199226">
    <property type="component" value="Unassembled WGS sequence"/>
</dbReference>
<feature type="transmembrane region" description="Helical" evidence="5">
    <location>
        <begin position="291"/>
        <end position="311"/>
    </location>
</feature>
<dbReference type="Pfam" id="PF00654">
    <property type="entry name" value="Voltage_CLC"/>
    <property type="match status" value="1"/>
</dbReference>
<dbReference type="EMBL" id="FNHH01000041">
    <property type="protein sequence ID" value="SDN09881.1"/>
    <property type="molecule type" value="Genomic_DNA"/>
</dbReference>
<feature type="transmembrane region" description="Helical" evidence="5">
    <location>
        <begin position="331"/>
        <end position="357"/>
    </location>
</feature>
<evidence type="ECO:0000256" key="1">
    <source>
        <dbReference type="ARBA" id="ARBA00004141"/>
    </source>
</evidence>
<dbReference type="InterPro" id="IPR014743">
    <property type="entry name" value="Cl-channel_core"/>
</dbReference>
<reference evidence="7" key="1">
    <citation type="submission" date="2016-10" db="EMBL/GenBank/DDBJ databases">
        <authorList>
            <person name="Varghese N."/>
            <person name="Submissions S."/>
        </authorList>
    </citation>
    <scope>NUCLEOTIDE SEQUENCE [LARGE SCALE GENOMIC DNA]</scope>
    <source>
        <strain evidence="7">DSM 24536</strain>
    </source>
</reference>
<evidence type="ECO:0000313" key="7">
    <source>
        <dbReference type="Proteomes" id="UP000199226"/>
    </source>
</evidence>
<feature type="transmembrane region" description="Helical" evidence="5">
    <location>
        <begin position="82"/>
        <end position="103"/>
    </location>
</feature>
<dbReference type="GO" id="GO:0015108">
    <property type="term" value="F:chloride transmembrane transporter activity"/>
    <property type="evidence" value="ECO:0007669"/>
    <property type="project" value="InterPro"/>
</dbReference>
<sequence>MEPSCFHYTTPRVGQNSLRIQLSFKMNKSDIGSIISKAKQIPVLIYLIKWLFLSAVIGILAGTASAFFLISLDWATDWRENHIWIIAFLPVAGLVIGLVYHYWGTEVVKGNNLLLEEFHSPQKLIPFKMAPLVLFGTIITHLFGGSAGREGTAVQMGAAISDQFSKLFSLNENDRKIILIIGISAGFSAVFGTPLAGAVFALEVMVLGKIRTEAIIPGLIAAFIADFTCTAWNVSHTQYSIPTVPDPGAINLLWAVFAGIIFGLTSWFFSKSMHFWTNLFKSMIKYAPFRPMIGGIFIALAIYLIGNTQYIGLGIPVIVSAFSDDLNSYDFLLKILFTSFTIGAGFKGGEVTPLFFIGATLGNALVWFVPLPVALLAGMGFAAVFSGATNTPIACTLMGIELFGMESAIFIGIACVVSYFFSGHTGIYTSQIRSGPKQAIYRRLKPGRQT</sequence>
<keyword evidence="7" id="KW-1185">Reference proteome</keyword>
<dbReference type="GO" id="GO:0016020">
    <property type="term" value="C:membrane"/>
    <property type="evidence" value="ECO:0007669"/>
    <property type="project" value="UniProtKB-SubCell"/>
</dbReference>
<keyword evidence="2 5" id="KW-0812">Transmembrane</keyword>
<evidence type="ECO:0000256" key="3">
    <source>
        <dbReference type="ARBA" id="ARBA00022989"/>
    </source>
</evidence>
<feature type="transmembrane region" description="Helical" evidence="5">
    <location>
        <begin position="124"/>
        <end position="143"/>
    </location>
</feature>
<name>A0A1G9YMX7_9SPHI</name>
<feature type="transmembrane region" description="Helical" evidence="5">
    <location>
        <begin position="43"/>
        <end position="70"/>
    </location>
</feature>
<organism evidence="6 7">
    <name type="scientific">Daejeonella rubra</name>
    <dbReference type="NCBI Taxonomy" id="990371"/>
    <lineage>
        <taxon>Bacteria</taxon>
        <taxon>Pseudomonadati</taxon>
        <taxon>Bacteroidota</taxon>
        <taxon>Sphingobacteriia</taxon>
        <taxon>Sphingobacteriales</taxon>
        <taxon>Sphingobacteriaceae</taxon>
        <taxon>Daejeonella</taxon>
    </lineage>
</organism>
<protein>
    <submittedName>
        <fullName evidence="6">H+/Cl-antiporter ClcA</fullName>
    </submittedName>
</protein>
<evidence type="ECO:0000256" key="5">
    <source>
        <dbReference type="SAM" id="Phobius"/>
    </source>
</evidence>
<dbReference type="CDD" id="cd03682">
    <property type="entry name" value="ClC_sycA_like"/>
    <property type="match status" value="1"/>
</dbReference>
<evidence type="ECO:0000256" key="4">
    <source>
        <dbReference type="ARBA" id="ARBA00023136"/>
    </source>
</evidence>
<dbReference type="STRING" id="990371.SAMN05421813_1419"/>
<dbReference type="InterPro" id="IPR001807">
    <property type="entry name" value="ClC"/>
</dbReference>
<feature type="transmembrane region" description="Helical" evidence="5">
    <location>
        <begin position="249"/>
        <end position="270"/>
    </location>
</feature>
<dbReference type="InterPro" id="IPR050368">
    <property type="entry name" value="ClC-type_chloride_channel"/>
</dbReference>
<comment type="subcellular location">
    <subcellularLocation>
        <location evidence="1">Membrane</location>
        <topology evidence="1">Multi-pass membrane protein</topology>
    </subcellularLocation>
</comment>
<proteinExistence type="predicted"/>
<evidence type="ECO:0000256" key="2">
    <source>
        <dbReference type="ARBA" id="ARBA00022692"/>
    </source>
</evidence>
<accession>A0A1G9YMX7</accession>
<keyword evidence="4 5" id="KW-0472">Membrane</keyword>
<feature type="transmembrane region" description="Helical" evidence="5">
    <location>
        <begin position="214"/>
        <end position="234"/>
    </location>
</feature>
<feature type="transmembrane region" description="Helical" evidence="5">
    <location>
        <begin position="408"/>
        <end position="428"/>
    </location>
</feature>
<gene>
    <name evidence="6" type="ORF">SAMN05421813_1419</name>
</gene>